<dbReference type="Pfam" id="PF08240">
    <property type="entry name" value="ADH_N"/>
    <property type="match status" value="1"/>
</dbReference>
<keyword evidence="5" id="KW-1185">Reference proteome</keyword>
<protein>
    <submittedName>
        <fullName evidence="4">GroES-like protein</fullName>
    </submittedName>
</protein>
<sequence>MSSPSPSNRAAWQQQCHTPLQIESTPYPTSSTLSPTQLVIKVHAWAINPADIILQDTEMAFVKYPVILGEDIAGTIVEQGTGVSRFKTEDRVIAFALGASGGPAMGGFQEYVVVDESLVARIPGWMPFEEGVVLPLGLTTAAHALSQKEYLDLPVPGSGTGTAKAQAEIGAAAEDGKRKKSVLIWGASSSVGSNAVQLAVAAGVEVLATASKSNFESVKKLGASLVFDYKDDDVVESIVKELDARGDDCVGIFQAAGYAAALQPVMEIASKVRSDLFVATTMHLVEGVVPEGVRAKMVFGSGHDHVLGVWSEFLPVALEERRYLAMPRPFVLETRGLEGIQEGYDVLKKGVSARKVVVLAE</sequence>
<organism evidence="4 5">
    <name type="scientific">Penicillium angulare</name>
    <dbReference type="NCBI Taxonomy" id="116970"/>
    <lineage>
        <taxon>Eukaryota</taxon>
        <taxon>Fungi</taxon>
        <taxon>Dikarya</taxon>
        <taxon>Ascomycota</taxon>
        <taxon>Pezizomycotina</taxon>
        <taxon>Eurotiomycetes</taxon>
        <taxon>Eurotiomycetidae</taxon>
        <taxon>Eurotiales</taxon>
        <taxon>Aspergillaceae</taxon>
        <taxon>Penicillium</taxon>
    </lineage>
</organism>
<dbReference type="InterPro" id="IPR047122">
    <property type="entry name" value="Trans-enoyl_RdTase-like"/>
</dbReference>
<evidence type="ECO:0000259" key="3">
    <source>
        <dbReference type="SMART" id="SM00829"/>
    </source>
</evidence>
<dbReference type="SMART" id="SM00829">
    <property type="entry name" value="PKS_ER"/>
    <property type="match status" value="1"/>
</dbReference>
<dbReference type="InterPro" id="IPR036291">
    <property type="entry name" value="NAD(P)-bd_dom_sf"/>
</dbReference>
<keyword evidence="2" id="KW-0560">Oxidoreductase</keyword>
<dbReference type="InterPro" id="IPR011032">
    <property type="entry name" value="GroES-like_sf"/>
</dbReference>
<dbReference type="EMBL" id="JAPQKH010000003">
    <property type="protein sequence ID" value="KAJ5106268.1"/>
    <property type="molecule type" value="Genomic_DNA"/>
</dbReference>
<evidence type="ECO:0000256" key="1">
    <source>
        <dbReference type="ARBA" id="ARBA00008072"/>
    </source>
</evidence>
<dbReference type="SUPFAM" id="SSF51735">
    <property type="entry name" value="NAD(P)-binding Rossmann-fold domains"/>
    <property type="match status" value="1"/>
</dbReference>
<dbReference type="PANTHER" id="PTHR45348:SF2">
    <property type="entry name" value="ZINC-TYPE ALCOHOL DEHYDROGENASE-LIKE PROTEIN C2E1P3.01"/>
    <property type="match status" value="1"/>
</dbReference>
<reference evidence="4" key="2">
    <citation type="journal article" date="2023" name="IMA Fungus">
        <title>Comparative genomic study of the Penicillium genus elucidates a diverse pangenome and 15 lateral gene transfer events.</title>
        <authorList>
            <person name="Petersen C."/>
            <person name="Sorensen T."/>
            <person name="Nielsen M.R."/>
            <person name="Sondergaard T.E."/>
            <person name="Sorensen J.L."/>
            <person name="Fitzpatrick D.A."/>
            <person name="Frisvad J.C."/>
            <person name="Nielsen K.L."/>
        </authorList>
    </citation>
    <scope>NUCLEOTIDE SEQUENCE</scope>
    <source>
        <strain evidence="4">IBT 30069</strain>
    </source>
</reference>
<dbReference type="Gene3D" id="3.90.180.10">
    <property type="entry name" value="Medium-chain alcohol dehydrogenases, catalytic domain"/>
    <property type="match status" value="1"/>
</dbReference>
<reference evidence="4" key="1">
    <citation type="submission" date="2022-11" db="EMBL/GenBank/DDBJ databases">
        <authorList>
            <person name="Petersen C."/>
        </authorList>
    </citation>
    <scope>NUCLEOTIDE SEQUENCE</scope>
    <source>
        <strain evidence="4">IBT 30069</strain>
    </source>
</reference>
<gene>
    <name evidence="4" type="ORF">N7456_002943</name>
</gene>
<dbReference type="InterPro" id="IPR013149">
    <property type="entry name" value="ADH-like_C"/>
</dbReference>
<comment type="caution">
    <text evidence="4">The sequence shown here is derived from an EMBL/GenBank/DDBJ whole genome shotgun (WGS) entry which is preliminary data.</text>
</comment>
<dbReference type="OrthoDB" id="48317at2759"/>
<dbReference type="Gene3D" id="3.40.50.720">
    <property type="entry name" value="NAD(P)-binding Rossmann-like Domain"/>
    <property type="match status" value="1"/>
</dbReference>
<comment type="similarity">
    <text evidence="1">Belongs to the zinc-containing alcohol dehydrogenase family.</text>
</comment>
<dbReference type="AlphaFoldDB" id="A0A9W9FTU5"/>
<evidence type="ECO:0000313" key="4">
    <source>
        <dbReference type="EMBL" id="KAJ5106268.1"/>
    </source>
</evidence>
<evidence type="ECO:0000313" key="5">
    <source>
        <dbReference type="Proteomes" id="UP001149165"/>
    </source>
</evidence>
<evidence type="ECO:0000256" key="2">
    <source>
        <dbReference type="ARBA" id="ARBA00023002"/>
    </source>
</evidence>
<dbReference type="Proteomes" id="UP001149165">
    <property type="component" value="Unassembled WGS sequence"/>
</dbReference>
<dbReference type="GO" id="GO:0016651">
    <property type="term" value="F:oxidoreductase activity, acting on NAD(P)H"/>
    <property type="evidence" value="ECO:0007669"/>
    <property type="project" value="InterPro"/>
</dbReference>
<dbReference type="CDD" id="cd08249">
    <property type="entry name" value="enoyl_reductase_like"/>
    <property type="match status" value="1"/>
</dbReference>
<dbReference type="InterPro" id="IPR013154">
    <property type="entry name" value="ADH-like_N"/>
</dbReference>
<proteinExistence type="inferred from homology"/>
<dbReference type="Pfam" id="PF00107">
    <property type="entry name" value="ADH_zinc_N"/>
    <property type="match status" value="1"/>
</dbReference>
<accession>A0A9W9FTU5</accession>
<feature type="domain" description="Enoyl reductase (ER)" evidence="3">
    <location>
        <begin position="17"/>
        <end position="358"/>
    </location>
</feature>
<dbReference type="PANTHER" id="PTHR45348">
    <property type="entry name" value="HYPOTHETICAL OXIDOREDUCTASE (EUROFUNG)"/>
    <property type="match status" value="1"/>
</dbReference>
<name>A0A9W9FTU5_9EURO</name>
<dbReference type="SUPFAM" id="SSF50129">
    <property type="entry name" value="GroES-like"/>
    <property type="match status" value="1"/>
</dbReference>
<dbReference type="InterPro" id="IPR020843">
    <property type="entry name" value="ER"/>
</dbReference>